<dbReference type="PROSITE" id="PS50893">
    <property type="entry name" value="ABC_TRANSPORTER_2"/>
    <property type="match status" value="1"/>
</dbReference>
<organism evidence="6 7">
    <name type="scientific">Chloracidobacterium validum</name>
    <dbReference type="NCBI Taxonomy" id="2821543"/>
    <lineage>
        <taxon>Bacteria</taxon>
        <taxon>Pseudomonadati</taxon>
        <taxon>Acidobacteriota</taxon>
        <taxon>Terriglobia</taxon>
        <taxon>Terriglobales</taxon>
        <taxon>Acidobacteriaceae</taxon>
        <taxon>Chloracidobacterium</taxon>
    </lineage>
</organism>
<dbReference type="SUPFAM" id="SSF52540">
    <property type="entry name" value="P-loop containing nucleoside triphosphate hydrolases"/>
    <property type="match status" value="1"/>
</dbReference>
<dbReference type="Gene3D" id="3.40.50.300">
    <property type="entry name" value="P-loop containing nucleotide triphosphate hydrolases"/>
    <property type="match status" value="1"/>
</dbReference>
<evidence type="ECO:0000256" key="1">
    <source>
        <dbReference type="ARBA" id="ARBA00005417"/>
    </source>
</evidence>
<dbReference type="InterPro" id="IPR027417">
    <property type="entry name" value="P-loop_NTPase"/>
</dbReference>
<dbReference type="InterPro" id="IPR003439">
    <property type="entry name" value="ABC_transporter-like_ATP-bd"/>
</dbReference>
<evidence type="ECO:0000259" key="5">
    <source>
        <dbReference type="PROSITE" id="PS50893"/>
    </source>
</evidence>
<accession>A0ABX8B9N7</accession>
<dbReference type="Pfam" id="PF00005">
    <property type="entry name" value="ABC_tran"/>
    <property type="match status" value="1"/>
</dbReference>
<keyword evidence="4 6" id="KW-0067">ATP-binding</keyword>
<keyword evidence="7" id="KW-1185">Reference proteome</keyword>
<dbReference type="PANTHER" id="PTHR46743:SF2">
    <property type="entry name" value="TEICHOIC ACIDS EXPORT ATP-BINDING PROTEIN TAGH"/>
    <property type="match status" value="1"/>
</dbReference>
<dbReference type="EMBL" id="CP072648">
    <property type="protein sequence ID" value="QUW03657.1"/>
    <property type="molecule type" value="Genomic_DNA"/>
</dbReference>
<reference evidence="6 7" key="1">
    <citation type="submission" date="2021-03" db="EMBL/GenBank/DDBJ databases">
        <title>Genomic and phenotypic characterization of Chloracidobacterium isolates provides evidence for multiple species.</title>
        <authorList>
            <person name="Saini M.K."/>
            <person name="Costas A.M.G."/>
            <person name="Tank M."/>
            <person name="Bryant D.A."/>
        </authorList>
    </citation>
    <scope>NUCLEOTIDE SEQUENCE [LARGE SCALE GENOMIC DNA]</scope>
    <source>
        <strain evidence="6 7">BV2-C</strain>
    </source>
</reference>
<dbReference type="InterPro" id="IPR015860">
    <property type="entry name" value="ABC_transpr_TagH-like"/>
</dbReference>
<dbReference type="CDD" id="cd03220">
    <property type="entry name" value="ABC_KpsT_Wzt"/>
    <property type="match status" value="1"/>
</dbReference>
<proteinExistence type="inferred from homology"/>
<dbReference type="PANTHER" id="PTHR46743">
    <property type="entry name" value="TEICHOIC ACIDS EXPORT ATP-BINDING PROTEIN TAGH"/>
    <property type="match status" value="1"/>
</dbReference>
<evidence type="ECO:0000313" key="7">
    <source>
        <dbReference type="Proteomes" id="UP000676506"/>
    </source>
</evidence>
<sequence>MNDIAIRACGLGKRYRIGGGNRGPYRSLRESIQETLLSPLRRRSNHDPDDGETTFWALKDVSFEIKRGEAVGVIGRNGAGKSTLLKVLSRITEPTTGQVELHGRVGSLLEVGTGFHPELTGRENIFLNGAILGMRRTEIARKFDEIVAFAEVERFLDTPVRFYSSGMYMRLAFAVAAHLEPEILIVDEVLAVGDSGFQKKCLGKMENIAQHGRTVLFVSHSMQAVRRLTTTCLVLSGGEVVYAGPTGGAIQEYERRQRLTTDTASNYVANPPPRHSHVARASVLTSGPRGQHDWGQPLTFRFVLHCDEPSRHFAFTFQVLDEQERPVLHCHYVNPVTGADYDFGPLERGAHQFECHLPRPRLYMGRYTVTTWLANRRSNQLIEKLSGILAFEVSMLAQPRAEYERHAGEAAYVEDTVWSAVRPVEGVVWEAAN</sequence>
<dbReference type="GO" id="GO:0005524">
    <property type="term" value="F:ATP binding"/>
    <property type="evidence" value="ECO:0007669"/>
    <property type="project" value="UniProtKB-KW"/>
</dbReference>
<keyword evidence="3" id="KW-0547">Nucleotide-binding</keyword>
<dbReference type="Proteomes" id="UP000676506">
    <property type="component" value="Chromosome 1"/>
</dbReference>
<dbReference type="RefSeq" id="WP_211429547.1">
    <property type="nucleotide sequence ID" value="NZ_CP072648.1"/>
</dbReference>
<comment type="similarity">
    <text evidence="1">Belongs to the ABC transporter superfamily.</text>
</comment>
<protein>
    <submittedName>
        <fullName evidence="6">ATP-binding cassette domain-containing protein</fullName>
    </submittedName>
</protein>
<dbReference type="SMART" id="SM00382">
    <property type="entry name" value="AAA"/>
    <property type="match status" value="1"/>
</dbReference>
<evidence type="ECO:0000256" key="3">
    <source>
        <dbReference type="ARBA" id="ARBA00022741"/>
    </source>
</evidence>
<keyword evidence="2" id="KW-0813">Transport</keyword>
<gene>
    <name evidence="6" type="ORF">J8C06_04260</name>
</gene>
<dbReference type="InterPro" id="IPR050683">
    <property type="entry name" value="Bact_Polysacc_Export_ATP-bd"/>
</dbReference>
<name>A0ABX8B9N7_9BACT</name>
<evidence type="ECO:0000256" key="4">
    <source>
        <dbReference type="ARBA" id="ARBA00022840"/>
    </source>
</evidence>
<evidence type="ECO:0000313" key="6">
    <source>
        <dbReference type="EMBL" id="QUW03657.1"/>
    </source>
</evidence>
<feature type="domain" description="ABC transporter" evidence="5">
    <location>
        <begin position="40"/>
        <end position="262"/>
    </location>
</feature>
<dbReference type="InterPro" id="IPR003593">
    <property type="entry name" value="AAA+_ATPase"/>
</dbReference>
<evidence type="ECO:0000256" key="2">
    <source>
        <dbReference type="ARBA" id="ARBA00022448"/>
    </source>
</evidence>